<name>A0A0W0ZNT1_9GAMM</name>
<evidence type="ECO:0000313" key="2">
    <source>
        <dbReference type="Proteomes" id="UP000054693"/>
    </source>
</evidence>
<evidence type="ECO:0008006" key="3">
    <source>
        <dbReference type="Google" id="ProtNLM"/>
    </source>
</evidence>
<dbReference type="InterPro" id="IPR036736">
    <property type="entry name" value="ACP-like_sf"/>
</dbReference>
<reference evidence="1 2" key="1">
    <citation type="submission" date="2015-11" db="EMBL/GenBank/DDBJ databases">
        <title>Genomic analysis of 38 Legionella species identifies large and diverse effector repertoires.</title>
        <authorList>
            <person name="Burstein D."/>
            <person name="Amaro F."/>
            <person name="Zusman T."/>
            <person name="Lifshitz Z."/>
            <person name="Cohen O."/>
            <person name="Gilbert J.A."/>
            <person name="Pupko T."/>
            <person name="Shuman H.A."/>
            <person name="Segal G."/>
        </authorList>
    </citation>
    <scope>NUCLEOTIDE SEQUENCE [LARGE SCALE GENOMIC DNA]</scope>
    <source>
        <strain evidence="1 2">ATCC 49180</strain>
    </source>
</reference>
<dbReference type="PATRIC" id="fig|40335.7.peg.3115"/>
<dbReference type="SUPFAM" id="SSF47336">
    <property type="entry name" value="ACP-like"/>
    <property type="match status" value="1"/>
</dbReference>
<keyword evidence="2" id="KW-1185">Reference proteome</keyword>
<dbReference type="Gene3D" id="1.10.1200.10">
    <property type="entry name" value="ACP-like"/>
    <property type="match status" value="1"/>
</dbReference>
<dbReference type="Proteomes" id="UP000054693">
    <property type="component" value="Unassembled WGS sequence"/>
</dbReference>
<comment type="caution">
    <text evidence="1">The sequence shown here is derived from an EMBL/GenBank/DDBJ whole genome shotgun (WGS) entry which is preliminary data.</text>
</comment>
<sequence length="88" mass="10245">MEQTVEHRVIHLIARTQKIAPEGIDLDQSIDQVVPSSLDLVNFFFDLEDEFDLDIRNDIGKEKTIREITIDIKELIAKKTKYKRSCTL</sequence>
<dbReference type="AlphaFoldDB" id="A0A0W0ZNT1"/>
<protein>
    <recommendedName>
        <fullName evidence="3">Acyl carrier protein</fullName>
    </recommendedName>
</protein>
<gene>
    <name evidence="1" type="ORF">Ltuc_2912</name>
</gene>
<organism evidence="1 2">
    <name type="scientific">Legionella tucsonensis</name>
    <dbReference type="NCBI Taxonomy" id="40335"/>
    <lineage>
        <taxon>Bacteria</taxon>
        <taxon>Pseudomonadati</taxon>
        <taxon>Pseudomonadota</taxon>
        <taxon>Gammaproteobacteria</taxon>
        <taxon>Legionellales</taxon>
        <taxon>Legionellaceae</taxon>
        <taxon>Legionella</taxon>
    </lineage>
</organism>
<dbReference type="OrthoDB" id="5653279at2"/>
<evidence type="ECO:0000313" key="1">
    <source>
        <dbReference type="EMBL" id="KTD70901.1"/>
    </source>
</evidence>
<dbReference type="EMBL" id="LNZA01000012">
    <property type="protein sequence ID" value="KTD70901.1"/>
    <property type="molecule type" value="Genomic_DNA"/>
</dbReference>
<proteinExistence type="predicted"/>
<dbReference type="STRING" id="40335.Ltuc_2912"/>
<accession>A0A0W0ZNT1</accession>